<accession>J4WX98</accession>
<evidence type="ECO:0000313" key="2">
    <source>
        <dbReference type="Proteomes" id="UP000010116"/>
    </source>
</evidence>
<evidence type="ECO:0000313" key="1">
    <source>
        <dbReference type="EMBL" id="EJP72680.1"/>
    </source>
</evidence>
<reference evidence="1 2" key="1">
    <citation type="journal article" date="2012" name="ISME J.">
        <title>Genomic insights to SAR86, an abundant and uncultivated marine bacterial lineage.</title>
        <authorList>
            <person name="Dupont C.L."/>
            <person name="Rusch D.B."/>
            <person name="Yooseph S."/>
            <person name="Lombardo M.J."/>
            <person name="Richter R.A."/>
            <person name="Valas R."/>
            <person name="Novotny M."/>
            <person name="Yee-Greenbaum J."/>
            <person name="Selengut J.D."/>
            <person name="Haft D.H."/>
            <person name="Halpern A.L."/>
            <person name="Lasken R.S."/>
            <person name="Nealson K."/>
            <person name="Friedman R."/>
            <person name="Venter J.C."/>
        </authorList>
    </citation>
    <scope>NUCLEOTIDE SEQUENCE [LARGE SCALE GENOMIC DNA]</scope>
</reference>
<proteinExistence type="predicted"/>
<dbReference type="HOGENOM" id="CLU_1926112_0_0_6"/>
<protein>
    <submittedName>
        <fullName evidence="1">Uncharacterized protein</fullName>
    </submittedName>
</protein>
<sequence>MVSLIAFILIFFIASNAFSRLVSSQDKLTSIQSDYEHVLKRYQQIERSINTEISQDKTKLLEALKTYIATTNVNLNTIDIIESNLVLKVTSPDIDNSIQFINNIGSKYNLKISSIEFQREDQKIELELVIS</sequence>
<dbReference type="AlphaFoldDB" id="J4WX98"/>
<gene>
    <name evidence="1" type="ORF">NT02SARS_1192</name>
</gene>
<dbReference type="EMBL" id="JH611190">
    <property type="protein sequence ID" value="EJP72680.1"/>
    <property type="molecule type" value="Genomic_DNA"/>
</dbReference>
<name>J4WX98_9GAMM</name>
<dbReference type="Proteomes" id="UP000010116">
    <property type="component" value="Unassembled WGS sequence"/>
</dbReference>
<organism evidence="1 2">
    <name type="scientific">SAR86 cluster bacterium SAR86B</name>
    <dbReference type="NCBI Taxonomy" id="1123867"/>
    <lineage>
        <taxon>Bacteria</taxon>
        <taxon>Pseudomonadati</taxon>
        <taxon>Pseudomonadota</taxon>
        <taxon>Gammaproteobacteria</taxon>
        <taxon>SAR86 cluster</taxon>
    </lineage>
</organism>